<dbReference type="GO" id="GO:0044550">
    <property type="term" value="P:secondary metabolite biosynthetic process"/>
    <property type="evidence" value="ECO:0007669"/>
    <property type="project" value="TreeGrafter"/>
</dbReference>
<sequence>MRATSIVDGTPPPCKLPSFCVTGLPSDLANVTFHTVTLQNISVANCESQDQDQALLYRFGRFISHLAESDHVTFTAATPSVGRIWVQAVNPTQGELELHILASEHEKTVKSDFSICITAQSTYGASTEATVAGKTPFSLLVEHIDVDKINISLILRSDYGGNTAAEHLAALVATYLRSDSTDATGGVAGLEPSRVNFTPFLRANNHQVNGTNGNPTASRLLHSAFEDCVRQHPNNIAVEYLCRTSSPTPAQRPTTAYTRRDVTYAELNTEANDLALELRVMLQVLKDRWRPVVRDQYAVPLLILPSPELFVAMLAILKLGHAFSSLPSDAPVERLRAIVDDLGAPLLFGVGPAPWGDLEGSQEVFDGILWVDITNSSAWRRDLLVDDMPCTSVRFTSEDDTCYLFYTSGSTGKPKGVLGPHRAAVACVESTLHGPLSHLPAGPRLRWLSLSAPSFDPFIIDTFVPLSMGGVVCVAERDLLLTDPEACARELRATASYAVASLALLMRPEKMPELKTLIVGGESVNSRVIEKFARVHGSSHAEDDRYLINAYGPTETTIFMTAEPCTQASRSSIIGDALSSAFCLVVDPDSLDAGKLREKPFGLAGELIVGGPQVARGYLNREKETSRAFLSAKQFPELGLPVGTMLYRTGDKSRVVWSADGKPSIDFLGRIDTDQVKLNGRRVELTEIENVLAGVDGVAAVAVVVVKKPGAGSSHLIAFVSLWPDQDEQDVVVRCRAQAERLLPHWMSPETYTTLNQLPWTASGKVDRKTLVRFAVGDEVPAPSHSSNATSQQVKSVDTEKEPMDSSSIVSRGIITAIGKDAAGLDQSTSLLSLGLDSLRAMVLLQRLRDDGIEGLSLSEVLSSETVRDLTNLVQSRMLTAIEDTVMTMETQLEEDSDFSNVNRQHKMAASTSEVDNVDVSAIAIDDEEALYELPNTAKLRHFSHHCLDKCASALALTASDIEQVLPATNTQVRILYIATRPGFVDPSRYSGRPQIEHFVYDLPLDKLDPARFKRAVNVVFQRHDCFRAIFCSVDHPLFPFAMCILNKESQRCKIPTVEIVCNFDSKDNERWQNTIVSSQRAAEDSMSMDRPGVTVTWVRSADGNRDIMILSLSHAIYDGVMLSHIREEIAAEYVNPGSQPSGIQGHTDSATNLALLPIRATVELLLERSDWTETMFYWMKRLGGVPNFHIGSKRPVPRVERSLAQSGVNEITHMRRSALSSSMSMQELSKNATSSLGTTMSSVVQAAWVSVLAQTTEADGLLHAQFGSIVNGRTTQDLWRCVAPVLTTVPIHLPLSLGGNKKNPTNREVCRMLAAQNTDALPYIDIPCTSVEMFEMGHARFDTVLNLQAYRSGGSSRGSMTTEDVTMRDLPGWDNWHNLLPPFKEVDVGSVIMMELWPAFGPQGPDWDGKMTLKATYNTRRPGYEFLTEEWMAGMLNAMEDALVRILAQPDEEFYVRHAYMRLFVDTSTILWRFNALELAWKYGHTEVNKVLLDAGTTALDLANAVSSDSTSSVGPLQKEATLHGIAARTGDTELHAAARERNNEMLQFILKAGTNVEILDKYSNTPLYRAVERNNGDAALLFFEYGAIAEPPQIQSGAKSILHHALSHTAGELVPLLLEHGAKVERKPTTT</sequence>
<dbReference type="InterPro" id="IPR045851">
    <property type="entry name" value="AMP-bd_C_sf"/>
</dbReference>
<dbReference type="PROSITE" id="PS50297">
    <property type="entry name" value="ANK_REP_REGION"/>
    <property type="match status" value="1"/>
</dbReference>
<dbReference type="GO" id="GO:0031177">
    <property type="term" value="F:phosphopantetheine binding"/>
    <property type="evidence" value="ECO:0007669"/>
    <property type="project" value="TreeGrafter"/>
</dbReference>
<dbReference type="PANTHER" id="PTHR45527:SF1">
    <property type="entry name" value="FATTY ACID SYNTHASE"/>
    <property type="match status" value="1"/>
</dbReference>
<evidence type="ECO:0000313" key="8">
    <source>
        <dbReference type="Proteomes" id="UP000053095"/>
    </source>
</evidence>
<dbReference type="Pfam" id="PF00550">
    <property type="entry name" value="PP-binding"/>
    <property type="match status" value="1"/>
</dbReference>
<dbReference type="GO" id="GO:0016874">
    <property type="term" value="F:ligase activity"/>
    <property type="evidence" value="ECO:0007669"/>
    <property type="project" value="UniProtKB-KW"/>
</dbReference>
<keyword evidence="4" id="KW-0040">ANK repeat</keyword>
<dbReference type="SMART" id="SM00248">
    <property type="entry name" value="ANK"/>
    <property type="match status" value="4"/>
</dbReference>
<feature type="region of interest" description="Disordered" evidence="5">
    <location>
        <begin position="781"/>
        <end position="805"/>
    </location>
</feature>
<feature type="compositionally biased region" description="Polar residues" evidence="5">
    <location>
        <begin position="784"/>
        <end position="796"/>
    </location>
</feature>
<dbReference type="PANTHER" id="PTHR45527">
    <property type="entry name" value="NONRIBOSOMAL PEPTIDE SYNTHETASE"/>
    <property type="match status" value="1"/>
</dbReference>
<dbReference type="PROSITE" id="PS50075">
    <property type="entry name" value="CARRIER"/>
    <property type="match status" value="1"/>
</dbReference>
<evidence type="ECO:0000259" key="6">
    <source>
        <dbReference type="PROSITE" id="PS50075"/>
    </source>
</evidence>
<dbReference type="InterPro" id="IPR002110">
    <property type="entry name" value="Ankyrin_rpt"/>
</dbReference>
<dbReference type="GO" id="GO:0043041">
    <property type="term" value="P:amino acid activation for nonribosomal peptide biosynthetic process"/>
    <property type="evidence" value="ECO:0007669"/>
    <property type="project" value="TreeGrafter"/>
</dbReference>
<dbReference type="Pfam" id="PF00501">
    <property type="entry name" value="AMP-binding"/>
    <property type="match status" value="1"/>
</dbReference>
<evidence type="ECO:0000256" key="1">
    <source>
        <dbReference type="ARBA" id="ARBA00022450"/>
    </source>
</evidence>
<feature type="domain" description="Carrier" evidence="6">
    <location>
        <begin position="804"/>
        <end position="878"/>
    </location>
</feature>
<dbReference type="PROSITE" id="PS00455">
    <property type="entry name" value="AMP_BINDING"/>
    <property type="match status" value="1"/>
</dbReference>
<dbReference type="InterPro" id="IPR042099">
    <property type="entry name" value="ANL_N_sf"/>
</dbReference>
<dbReference type="Gene3D" id="3.30.559.30">
    <property type="entry name" value="Nonribosomal peptide synthetase, condensation domain"/>
    <property type="match status" value="1"/>
</dbReference>
<evidence type="ECO:0000256" key="2">
    <source>
        <dbReference type="ARBA" id="ARBA00022553"/>
    </source>
</evidence>
<dbReference type="SUPFAM" id="SSF48403">
    <property type="entry name" value="Ankyrin repeat"/>
    <property type="match status" value="1"/>
</dbReference>
<dbReference type="Gene3D" id="3.40.50.12780">
    <property type="entry name" value="N-terminal domain of ligase-like"/>
    <property type="match status" value="1"/>
</dbReference>
<keyword evidence="2" id="KW-0597">Phosphoprotein</keyword>
<organism evidence="7 8">
    <name type="scientific">Talaromyces pinophilus</name>
    <name type="common">Penicillium pinophilum</name>
    <dbReference type="NCBI Taxonomy" id="128442"/>
    <lineage>
        <taxon>Eukaryota</taxon>
        <taxon>Fungi</taxon>
        <taxon>Dikarya</taxon>
        <taxon>Ascomycota</taxon>
        <taxon>Pezizomycotina</taxon>
        <taxon>Eurotiomycetes</taxon>
        <taxon>Eurotiomycetidae</taxon>
        <taxon>Eurotiales</taxon>
        <taxon>Trichocomaceae</taxon>
        <taxon>Talaromyces</taxon>
        <taxon>Talaromyces sect. Talaromyces</taxon>
    </lineage>
</organism>
<dbReference type="InterPro" id="IPR001242">
    <property type="entry name" value="Condensation_dom"/>
</dbReference>
<dbReference type="Gene3D" id="1.10.1200.10">
    <property type="entry name" value="ACP-like"/>
    <property type="match status" value="1"/>
</dbReference>
<evidence type="ECO:0000313" key="7">
    <source>
        <dbReference type="EMBL" id="GAM33525.1"/>
    </source>
</evidence>
<dbReference type="Pfam" id="PF12796">
    <property type="entry name" value="Ank_2"/>
    <property type="match status" value="1"/>
</dbReference>
<name>A0A0B8N2I1_TALPI</name>
<protein>
    <recommendedName>
        <fullName evidence="6">Carrier domain-containing protein</fullName>
    </recommendedName>
</protein>
<dbReference type="Gene3D" id="1.25.40.20">
    <property type="entry name" value="Ankyrin repeat-containing domain"/>
    <property type="match status" value="1"/>
</dbReference>
<dbReference type="SUPFAM" id="SSF56801">
    <property type="entry name" value="Acetyl-CoA synthetase-like"/>
    <property type="match status" value="1"/>
</dbReference>
<evidence type="ECO:0000256" key="4">
    <source>
        <dbReference type="PROSITE-ProRule" id="PRU00023"/>
    </source>
</evidence>
<dbReference type="GO" id="GO:0005737">
    <property type="term" value="C:cytoplasm"/>
    <property type="evidence" value="ECO:0007669"/>
    <property type="project" value="TreeGrafter"/>
</dbReference>
<dbReference type="EMBL" id="DF933807">
    <property type="protein sequence ID" value="GAM33525.1"/>
    <property type="molecule type" value="Genomic_DNA"/>
</dbReference>
<dbReference type="Pfam" id="PF00668">
    <property type="entry name" value="Condensation"/>
    <property type="match status" value="1"/>
</dbReference>
<dbReference type="Gene3D" id="3.30.300.30">
    <property type="match status" value="1"/>
</dbReference>
<accession>A0A0B8N2I1</accession>
<keyword evidence="8" id="KW-1185">Reference proteome</keyword>
<evidence type="ECO:0000256" key="5">
    <source>
        <dbReference type="SAM" id="MobiDB-lite"/>
    </source>
</evidence>
<dbReference type="InterPro" id="IPR020845">
    <property type="entry name" value="AMP-binding_CS"/>
</dbReference>
<dbReference type="InterPro" id="IPR009081">
    <property type="entry name" value="PP-bd_ACP"/>
</dbReference>
<dbReference type="Proteomes" id="UP000053095">
    <property type="component" value="Unassembled WGS sequence"/>
</dbReference>
<proteinExistence type="predicted"/>
<dbReference type="Pfam" id="PF13193">
    <property type="entry name" value="AMP-binding_C"/>
    <property type="match status" value="1"/>
</dbReference>
<dbReference type="SUPFAM" id="SSF52777">
    <property type="entry name" value="CoA-dependent acyltransferases"/>
    <property type="match status" value="2"/>
</dbReference>
<evidence type="ECO:0000256" key="3">
    <source>
        <dbReference type="ARBA" id="ARBA00022598"/>
    </source>
</evidence>
<keyword evidence="1" id="KW-0596">Phosphopantetheine</keyword>
<dbReference type="InterPro" id="IPR036736">
    <property type="entry name" value="ACP-like_sf"/>
</dbReference>
<dbReference type="InterPro" id="IPR025110">
    <property type="entry name" value="AMP-bd_C"/>
</dbReference>
<feature type="repeat" description="ANK" evidence="4">
    <location>
        <begin position="1531"/>
        <end position="1563"/>
    </location>
</feature>
<dbReference type="InterPro" id="IPR000873">
    <property type="entry name" value="AMP-dep_synth/lig_dom"/>
</dbReference>
<dbReference type="InterPro" id="IPR036770">
    <property type="entry name" value="Ankyrin_rpt-contain_sf"/>
</dbReference>
<keyword evidence="3" id="KW-0436">Ligase</keyword>
<dbReference type="Gene3D" id="3.30.559.10">
    <property type="entry name" value="Chloramphenicol acetyltransferase-like domain"/>
    <property type="match status" value="1"/>
</dbReference>
<dbReference type="InterPro" id="IPR023213">
    <property type="entry name" value="CAT-like_dom_sf"/>
</dbReference>
<gene>
    <name evidence="7" type="ORF">TCE0_011r00480</name>
</gene>
<dbReference type="PROSITE" id="PS50088">
    <property type="entry name" value="ANK_REPEAT"/>
    <property type="match status" value="1"/>
</dbReference>
<dbReference type="SUPFAM" id="SSF47336">
    <property type="entry name" value="ACP-like"/>
    <property type="match status" value="1"/>
</dbReference>
<reference evidence="8" key="1">
    <citation type="journal article" date="2015" name="Genome Announc.">
        <title>Draft genome sequence of Talaromyces cellulolyticus strain Y-94, a source of lignocellulosic biomass-degrading enzymes.</title>
        <authorList>
            <person name="Fujii T."/>
            <person name="Koike H."/>
            <person name="Sawayama S."/>
            <person name="Yano S."/>
            <person name="Inoue H."/>
        </authorList>
    </citation>
    <scope>NUCLEOTIDE SEQUENCE [LARGE SCALE GENOMIC DNA]</scope>
    <source>
        <strain evidence="8">Y-94</strain>
    </source>
</reference>